<name>A0A6H5HJ45_9HEMI</name>
<dbReference type="GO" id="GO:0071944">
    <property type="term" value="C:cell periphery"/>
    <property type="evidence" value="ECO:0007669"/>
    <property type="project" value="UniProtKB-ARBA"/>
</dbReference>
<proteinExistence type="predicted"/>
<feature type="domain" description="FERM" evidence="4">
    <location>
        <begin position="10"/>
        <end position="289"/>
    </location>
</feature>
<gene>
    <name evidence="5" type="ORF">NTEN_LOCUS20212</name>
</gene>
<dbReference type="Gene3D" id="2.30.29.30">
    <property type="entry name" value="Pleckstrin-homology domain (PH domain)/Phosphotyrosine-binding domain (PTB)"/>
    <property type="match status" value="1"/>
</dbReference>
<dbReference type="Pfam" id="PF00373">
    <property type="entry name" value="FERM_M"/>
    <property type="match status" value="1"/>
</dbReference>
<dbReference type="Pfam" id="PF09380">
    <property type="entry name" value="FERM_C"/>
    <property type="match status" value="1"/>
</dbReference>
<feature type="compositionally biased region" description="Basic and acidic residues" evidence="3">
    <location>
        <begin position="286"/>
        <end position="306"/>
    </location>
</feature>
<sequence>MKCWKGQVNVTCKVILLDQQEFSTEATDKTLGKDLLNEIFRRIGVHEVAYFGLRYIDSSNQTQWLDLARTVRKQVKNSNCTFYFGVKFYVVDPCKLNEESTRYQFFLQIKQDILQGRIPVGFDLAAELGAYVVQSELGDFDARRHTPGYVSEFRFIANQTVELENRIASIHTELQGQQPALAELNFLEKVKWLEMYGVDLHPVLSEDNHEYFLGLSPTNVIVLRNKLRVATYSWSRIVKIYSKGKYFMIRVDSRGADENTYGFETPSKSACKHLCRSSVDLREFFRNNQRTDPDDTARSKTDDFDLKGNNQQFVRVPSKRYQRRAFDIVQPTSLESCDTINARIQLPTCEPLQPNAPASEWTRSESPKSTQSLPPPPTRGLYSSNSRISSSRRSISMESRSSNDSKSLASSVGTQGHKRGSDSESEVQIQIAWRVEETTARRIETAPAVQPHRHGWNVGKSAARNTLHRCGNVGFESGQSQVGAYSEKGEYAEEQSADNTK</sequence>
<dbReference type="InterPro" id="IPR000299">
    <property type="entry name" value="FERM_domain"/>
</dbReference>
<dbReference type="GO" id="GO:0005856">
    <property type="term" value="C:cytoskeleton"/>
    <property type="evidence" value="ECO:0007669"/>
    <property type="project" value="TreeGrafter"/>
</dbReference>
<evidence type="ECO:0000313" key="5">
    <source>
        <dbReference type="EMBL" id="CAB0015872.1"/>
    </source>
</evidence>
<comment type="subcellular location">
    <subcellularLocation>
        <location evidence="1">Cell junction</location>
    </subcellularLocation>
</comment>
<feature type="region of interest" description="Disordered" evidence="3">
    <location>
        <begin position="348"/>
        <end position="427"/>
    </location>
</feature>
<reference evidence="5 6" key="1">
    <citation type="submission" date="2020-02" db="EMBL/GenBank/DDBJ databases">
        <authorList>
            <person name="Ferguson B K."/>
        </authorList>
    </citation>
    <scope>NUCLEOTIDE SEQUENCE [LARGE SCALE GENOMIC DNA]</scope>
</reference>
<evidence type="ECO:0000256" key="3">
    <source>
        <dbReference type="SAM" id="MobiDB-lite"/>
    </source>
</evidence>
<dbReference type="Proteomes" id="UP000479000">
    <property type="component" value="Unassembled WGS sequence"/>
</dbReference>
<dbReference type="PROSITE" id="PS50057">
    <property type="entry name" value="FERM_3"/>
    <property type="match status" value="1"/>
</dbReference>
<dbReference type="SUPFAM" id="SSF47031">
    <property type="entry name" value="Second domain of FERM"/>
    <property type="match status" value="1"/>
</dbReference>
<dbReference type="GO" id="GO:0009887">
    <property type="term" value="P:animal organ morphogenesis"/>
    <property type="evidence" value="ECO:0007669"/>
    <property type="project" value="UniProtKB-ARBA"/>
</dbReference>
<dbReference type="GO" id="GO:0031032">
    <property type="term" value="P:actomyosin structure organization"/>
    <property type="evidence" value="ECO:0007669"/>
    <property type="project" value="TreeGrafter"/>
</dbReference>
<dbReference type="CDD" id="cd14473">
    <property type="entry name" value="FERM_B-lobe"/>
    <property type="match status" value="1"/>
</dbReference>
<dbReference type="FunFam" id="3.10.20.90:FF:000039">
    <property type="entry name" value="Tyrosine-protein phosphatase non-receptor type"/>
    <property type="match status" value="1"/>
</dbReference>
<feature type="compositionally biased region" description="Acidic residues" evidence="3">
    <location>
        <begin position="492"/>
        <end position="501"/>
    </location>
</feature>
<dbReference type="OrthoDB" id="6235974at2759"/>
<dbReference type="InterPro" id="IPR029071">
    <property type="entry name" value="Ubiquitin-like_domsf"/>
</dbReference>
<dbReference type="PROSITE" id="PS00660">
    <property type="entry name" value="FERM_1"/>
    <property type="match status" value="1"/>
</dbReference>
<dbReference type="InterPro" id="IPR018979">
    <property type="entry name" value="FERM_N"/>
</dbReference>
<dbReference type="Gene3D" id="3.10.20.90">
    <property type="entry name" value="Phosphatidylinositol 3-kinase Catalytic Subunit, Chain A, domain 1"/>
    <property type="match status" value="1"/>
</dbReference>
<dbReference type="Gene3D" id="1.20.80.10">
    <property type="match status" value="1"/>
</dbReference>
<accession>A0A6H5HJ45</accession>
<protein>
    <recommendedName>
        <fullName evidence="4">FERM domain-containing protein</fullName>
    </recommendedName>
</protein>
<dbReference type="PANTHER" id="PTHR23280">
    <property type="entry name" value="4.1 G PROTEIN"/>
    <property type="match status" value="1"/>
</dbReference>
<dbReference type="AlphaFoldDB" id="A0A6H5HJ45"/>
<dbReference type="SMART" id="SM01196">
    <property type="entry name" value="FERM_C"/>
    <property type="match status" value="1"/>
</dbReference>
<dbReference type="SMART" id="SM00295">
    <property type="entry name" value="B41"/>
    <property type="match status" value="1"/>
</dbReference>
<keyword evidence="6" id="KW-1185">Reference proteome</keyword>
<dbReference type="InterPro" id="IPR019747">
    <property type="entry name" value="FERM_CS"/>
</dbReference>
<feature type="region of interest" description="Disordered" evidence="3">
    <location>
        <begin position="474"/>
        <end position="501"/>
    </location>
</feature>
<evidence type="ECO:0000256" key="2">
    <source>
        <dbReference type="ARBA" id="ARBA00022949"/>
    </source>
</evidence>
<dbReference type="PANTHER" id="PTHR23280:SF4">
    <property type="entry name" value="BAND 4.1-LIKE PROTEIN 4A"/>
    <property type="match status" value="1"/>
</dbReference>
<evidence type="ECO:0000313" key="6">
    <source>
        <dbReference type="Proteomes" id="UP000479000"/>
    </source>
</evidence>
<dbReference type="InterPro" id="IPR035963">
    <property type="entry name" value="FERM_2"/>
</dbReference>
<dbReference type="InterPro" id="IPR011993">
    <property type="entry name" value="PH-like_dom_sf"/>
</dbReference>
<feature type="non-terminal residue" evidence="5">
    <location>
        <position position="501"/>
    </location>
</feature>
<dbReference type="CDD" id="cd01765">
    <property type="entry name" value="FERM_F0_F1"/>
    <property type="match status" value="1"/>
</dbReference>
<dbReference type="FunFam" id="1.20.80.10:FF:000003">
    <property type="entry name" value="Tyrosine-protein phosphatase non-receptor type 4"/>
    <property type="match status" value="1"/>
</dbReference>
<dbReference type="InterPro" id="IPR014352">
    <property type="entry name" value="FERM/acyl-CoA-bd_prot_sf"/>
</dbReference>
<dbReference type="GO" id="GO:0070161">
    <property type="term" value="C:anchoring junction"/>
    <property type="evidence" value="ECO:0007669"/>
    <property type="project" value="UniProtKB-SubCell"/>
</dbReference>
<dbReference type="Pfam" id="PF09379">
    <property type="entry name" value="FERM_N"/>
    <property type="match status" value="1"/>
</dbReference>
<evidence type="ECO:0000256" key="1">
    <source>
        <dbReference type="ARBA" id="ARBA00004282"/>
    </source>
</evidence>
<evidence type="ECO:0000259" key="4">
    <source>
        <dbReference type="PROSITE" id="PS50057"/>
    </source>
</evidence>
<dbReference type="EMBL" id="CADCXU010029680">
    <property type="protein sequence ID" value="CAB0015872.1"/>
    <property type="molecule type" value="Genomic_DNA"/>
</dbReference>
<dbReference type="InterPro" id="IPR019748">
    <property type="entry name" value="FERM_central"/>
</dbReference>
<feature type="region of interest" description="Disordered" evidence="3">
    <location>
        <begin position="286"/>
        <end position="311"/>
    </location>
</feature>
<dbReference type="SUPFAM" id="SSF50729">
    <property type="entry name" value="PH domain-like"/>
    <property type="match status" value="1"/>
</dbReference>
<organism evidence="5 6">
    <name type="scientific">Nesidiocoris tenuis</name>
    <dbReference type="NCBI Taxonomy" id="355587"/>
    <lineage>
        <taxon>Eukaryota</taxon>
        <taxon>Metazoa</taxon>
        <taxon>Ecdysozoa</taxon>
        <taxon>Arthropoda</taxon>
        <taxon>Hexapoda</taxon>
        <taxon>Insecta</taxon>
        <taxon>Pterygota</taxon>
        <taxon>Neoptera</taxon>
        <taxon>Paraneoptera</taxon>
        <taxon>Hemiptera</taxon>
        <taxon>Heteroptera</taxon>
        <taxon>Panheteroptera</taxon>
        <taxon>Cimicomorpha</taxon>
        <taxon>Miridae</taxon>
        <taxon>Dicyphina</taxon>
        <taxon>Nesidiocoris</taxon>
    </lineage>
</organism>
<feature type="compositionally biased region" description="Low complexity" evidence="3">
    <location>
        <begin position="383"/>
        <end position="405"/>
    </location>
</feature>
<dbReference type="InterPro" id="IPR019749">
    <property type="entry name" value="Band_41_domain"/>
</dbReference>
<dbReference type="SUPFAM" id="SSF54236">
    <property type="entry name" value="Ubiquitin-like"/>
    <property type="match status" value="1"/>
</dbReference>
<dbReference type="GO" id="GO:0030182">
    <property type="term" value="P:neuron differentiation"/>
    <property type="evidence" value="ECO:0007669"/>
    <property type="project" value="UniProtKB-ARBA"/>
</dbReference>
<dbReference type="PRINTS" id="PR00935">
    <property type="entry name" value="BAND41"/>
</dbReference>
<dbReference type="InterPro" id="IPR018980">
    <property type="entry name" value="FERM_PH-like_C"/>
</dbReference>
<keyword evidence="2" id="KW-0965">Cell junction</keyword>